<protein>
    <recommendedName>
        <fullName evidence="3">BTB domain-containing protein</fullName>
    </recommendedName>
</protein>
<evidence type="ECO:0000313" key="1">
    <source>
        <dbReference type="EMBL" id="KAF7759946.1"/>
    </source>
</evidence>
<dbReference type="AlphaFoldDB" id="A0A8H7C018"/>
<dbReference type="Proteomes" id="UP000629468">
    <property type="component" value="Unassembled WGS sequence"/>
</dbReference>
<evidence type="ECO:0008006" key="3">
    <source>
        <dbReference type="Google" id="ProtNLM"/>
    </source>
</evidence>
<evidence type="ECO:0000313" key="2">
    <source>
        <dbReference type="Proteomes" id="UP000629468"/>
    </source>
</evidence>
<sequence length="68" mass="7921">MDDAPSPQNSTPTRVESFYFDDDPMAIFLVEDKLFKVHRHFFIEGSQIFRDMFSQVKTPEEAEGMSDD</sequence>
<gene>
    <name evidence="1" type="ORF">Agabi119p4_11641</name>
</gene>
<comment type="caution">
    <text evidence="1">The sequence shown here is derived from an EMBL/GenBank/DDBJ whole genome shotgun (WGS) entry which is preliminary data.</text>
</comment>
<reference evidence="1 2" key="1">
    <citation type="journal article" name="Sci. Rep.">
        <title>Telomere-to-telomere assembled and centromere annotated genomes of the two main subspecies of the button mushroom Agaricus bisporus reveal especially polymorphic chromosome ends.</title>
        <authorList>
            <person name="Sonnenberg A.S.M."/>
            <person name="Sedaghat-Telgerd N."/>
            <person name="Lavrijssen B."/>
            <person name="Ohm R.A."/>
            <person name="Hendrickx P.M."/>
            <person name="Scholtmeijer K."/>
            <person name="Baars J.J.P."/>
            <person name="van Peer A."/>
        </authorList>
    </citation>
    <scope>NUCLEOTIDE SEQUENCE [LARGE SCALE GENOMIC DNA]</scope>
    <source>
        <strain evidence="1 2">H119_p4</strain>
    </source>
</reference>
<dbReference type="EMBL" id="JABXXO010000016">
    <property type="protein sequence ID" value="KAF7759946.1"/>
    <property type="molecule type" value="Genomic_DNA"/>
</dbReference>
<accession>A0A8H7C018</accession>
<proteinExistence type="predicted"/>
<organism evidence="1 2">
    <name type="scientific">Agaricus bisporus var. burnettii</name>
    <dbReference type="NCBI Taxonomy" id="192524"/>
    <lineage>
        <taxon>Eukaryota</taxon>
        <taxon>Fungi</taxon>
        <taxon>Dikarya</taxon>
        <taxon>Basidiomycota</taxon>
        <taxon>Agaricomycotina</taxon>
        <taxon>Agaricomycetes</taxon>
        <taxon>Agaricomycetidae</taxon>
        <taxon>Agaricales</taxon>
        <taxon>Agaricineae</taxon>
        <taxon>Agaricaceae</taxon>
        <taxon>Agaricus</taxon>
    </lineage>
</organism>
<name>A0A8H7C018_AGABI</name>